<dbReference type="GO" id="GO:0004135">
    <property type="term" value="F:amylo-alpha-1,6-glucosidase activity"/>
    <property type="evidence" value="ECO:0007669"/>
    <property type="project" value="InterPro"/>
</dbReference>
<dbReference type="Proteomes" id="UP000828390">
    <property type="component" value="Unassembled WGS sequence"/>
</dbReference>
<proteinExistence type="predicted"/>
<organism evidence="2 3">
    <name type="scientific">Dreissena polymorpha</name>
    <name type="common">Zebra mussel</name>
    <name type="synonym">Mytilus polymorpha</name>
    <dbReference type="NCBI Taxonomy" id="45954"/>
    <lineage>
        <taxon>Eukaryota</taxon>
        <taxon>Metazoa</taxon>
        <taxon>Spiralia</taxon>
        <taxon>Lophotrochozoa</taxon>
        <taxon>Mollusca</taxon>
        <taxon>Bivalvia</taxon>
        <taxon>Autobranchia</taxon>
        <taxon>Heteroconchia</taxon>
        <taxon>Euheterodonta</taxon>
        <taxon>Imparidentia</taxon>
        <taxon>Neoheterodontei</taxon>
        <taxon>Myida</taxon>
        <taxon>Dreissenoidea</taxon>
        <taxon>Dreissenidae</taxon>
        <taxon>Dreissena</taxon>
    </lineage>
</organism>
<sequence length="76" mass="8725">MSNTSGSNVYLRRELVGWGDSAKLRYGNKPEDCPYLWDRMKTYTEMTARMFHGVRLDNCHSTPLHVAEVSGQFAKI</sequence>
<dbReference type="GO" id="GO:0004134">
    <property type="term" value="F:4-alpha-glucanotransferase activity"/>
    <property type="evidence" value="ECO:0007669"/>
    <property type="project" value="InterPro"/>
</dbReference>
<dbReference type="PANTHER" id="PTHR10569">
    <property type="entry name" value="GLYCOGEN DEBRANCHING ENZYME"/>
    <property type="match status" value="1"/>
</dbReference>
<dbReference type="GO" id="GO:0005980">
    <property type="term" value="P:glycogen catabolic process"/>
    <property type="evidence" value="ECO:0007669"/>
    <property type="project" value="InterPro"/>
</dbReference>
<keyword evidence="3" id="KW-1185">Reference proteome</keyword>
<gene>
    <name evidence="2" type="ORF">DPMN_157299</name>
</gene>
<reference evidence="2" key="2">
    <citation type="submission" date="2020-11" db="EMBL/GenBank/DDBJ databases">
        <authorList>
            <person name="McCartney M.A."/>
            <person name="Auch B."/>
            <person name="Kono T."/>
            <person name="Mallez S."/>
            <person name="Becker A."/>
            <person name="Gohl D.M."/>
            <person name="Silverstein K.A.T."/>
            <person name="Koren S."/>
            <person name="Bechman K.B."/>
            <person name="Herman A."/>
            <person name="Abrahante J.E."/>
            <person name="Garbe J."/>
        </authorList>
    </citation>
    <scope>NUCLEOTIDE SEQUENCE</scope>
    <source>
        <strain evidence="2">Duluth1</strain>
        <tissue evidence="2">Whole animal</tissue>
    </source>
</reference>
<reference evidence="2" key="1">
    <citation type="journal article" date="2019" name="bioRxiv">
        <title>The Genome of the Zebra Mussel, Dreissena polymorpha: A Resource for Invasive Species Research.</title>
        <authorList>
            <person name="McCartney M.A."/>
            <person name="Auch B."/>
            <person name="Kono T."/>
            <person name="Mallez S."/>
            <person name="Zhang Y."/>
            <person name="Obille A."/>
            <person name="Becker A."/>
            <person name="Abrahante J.E."/>
            <person name="Garbe J."/>
            <person name="Badalamenti J.P."/>
            <person name="Herman A."/>
            <person name="Mangelson H."/>
            <person name="Liachko I."/>
            <person name="Sullivan S."/>
            <person name="Sone E.D."/>
            <person name="Koren S."/>
            <person name="Silverstein K.A.T."/>
            <person name="Beckman K.B."/>
            <person name="Gohl D.M."/>
        </authorList>
    </citation>
    <scope>NUCLEOTIDE SEQUENCE</scope>
    <source>
        <strain evidence="2">Duluth1</strain>
        <tissue evidence="2">Whole animal</tissue>
    </source>
</reference>
<name>A0A9D4IKY2_DREPO</name>
<dbReference type="AlphaFoldDB" id="A0A9D4IKY2"/>
<accession>A0A9D4IKY2</accession>
<evidence type="ECO:0000259" key="1">
    <source>
        <dbReference type="Pfam" id="PF14701"/>
    </source>
</evidence>
<dbReference type="PANTHER" id="PTHR10569:SF2">
    <property type="entry name" value="GLYCOGEN DEBRANCHING ENZYME"/>
    <property type="match status" value="1"/>
</dbReference>
<evidence type="ECO:0000313" key="3">
    <source>
        <dbReference type="Proteomes" id="UP000828390"/>
    </source>
</evidence>
<protein>
    <recommendedName>
        <fullName evidence="1">Glycogen debranching enzyme glucanotransferase domain-containing protein</fullName>
    </recommendedName>
</protein>
<dbReference type="EMBL" id="JAIWYP010000008">
    <property type="protein sequence ID" value="KAH3779496.1"/>
    <property type="molecule type" value="Genomic_DNA"/>
</dbReference>
<dbReference type="SUPFAM" id="SSF51445">
    <property type="entry name" value="(Trans)glycosidases"/>
    <property type="match status" value="1"/>
</dbReference>
<dbReference type="InterPro" id="IPR017853">
    <property type="entry name" value="GH"/>
</dbReference>
<evidence type="ECO:0000313" key="2">
    <source>
        <dbReference type="EMBL" id="KAH3779496.1"/>
    </source>
</evidence>
<feature type="domain" description="Glycogen debranching enzyme glucanotransferase" evidence="1">
    <location>
        <begin position="5"/>
        <end position="69"/>
    </location>
</feature>
<dbReference type="InterPro" id="IPR032792">
    <property type="entry name" value="AGL_glucanoTrfase"/>
</dbReference>
<comment type="caution">
    <text evidence="2">The sequence shown here is derived from an EMBL/GenBank/DDBJ whole genome shotgun (WGS) entry which is preliminary data.</text>
</comment>
<dbReference type="InterPro" id="IPR010401">
    <property type="entry name" value="AGL/Gdb1"/>
</dbReference>
<dbReference type="Pfam" id="PF14701">
    <property type="entry name" value="hDGE_amylase"/>
    <property type="match status" value="1"/>
</dbReference>